<evidence type="ECO:0000313" key="2">
    <source>
        <dbReference type="Proteomes" id="UP000011761"/>
    </source>
</evidence>
<proteinExistence type="predicted"/>
<dbReference type="GO" id="GO:0030414">
    <property type="term" value="F:peptidase inhibitor activity"/>
    <property type="evidence" value="ECO:0007669"/>
    <property type="project" value="TreeGrafter"/>
</dbReference>
<dbReference type="Pfam" id="PF01161">
    <property type="entry name" value="PBP"/>
    <property type="match status" value="1"/>
</dbReference>
<dbReference type="GO" id="GO:0030162">
    <property type="term" value="P:regulation of proteolysis"/>
    <property type="evidence" value="ECO:0007669"/>
    <property type="project" value="TreeGrafter"/>
</dbReference>
<name>M2NHD2_BAUPA</name>
<dbReference type="GO" id="GO:0005543">
    <property type="term" value="F:phospholipid binding"/>
    <property type="evidence" value="ECO:0007669"/>
    <property type="project" value="TreeGrafter"/>
</dbReference>
<dbReference type="PANTHER" id="PTHR11362">
    <property type="entry name" value="PHOSPHATIDYLETHANOLAMINE-BINDING PROTEIN"/>
    <property type="match status" value="1"/>
</dbReference>
<evidence type="ECO:0000313" key="1">
    <source>
        <dbReference type="EMBL" id="EMC98435.1"/>
    </source>
</evidence>
<dbReference type="GeneID" id="19107595"/>
<dbReference type="KEGG" id="bcom:BAUCODRAFT_121305"/>
<dbReference type="OMA" id="LHWIQSD"/>
<dbReference type="OrthoDB" id="2506647at2759"/>
<dbReference type="eggNOG" id="KOG3346">
    <property type="taxonomic scope" value="Eukaryota"/>
</dbReference>
<dbReference type="STRING" id="717646.M2NHD2"/>
<organism evidence="1 2">
    <name type="scientific">Baudoinia panamericana (strain UAMH 10762)</name>
    <name type="common">Angels' share fungus</name>
    <name type="synonym">Baudoinia compniacensis (strain UAMH 10762)</name>
    <dbReference type="NCBI Taxonomy" id="717646"/>
    <lineage>
        <taxon>Eukaryota</taxon>
        <taxon>Fungi</taxon>
        <taxon>Dikarya</taxon>
        <taxon>Ascomycota</taxon>
        <taxon>Pezizomycotina</taxon>
        <taxon>Dothideomycetes</taxon>
        <taxon>Dothideomycetidae</taxon>
        <taxon>Mycosphaerellales</taxon>
        <taxon>Teratosphaeriaceae</taxon>
        <taxon>Baudoinia</taxon>
    </lineage>
</organism>
<sequence length="110" mass="12122">MDAPFPSFRLLGPILHWVQPGFQSNSAGTLTAGSTPFVANYIGPAPPPFSGPHRYAFLLYREPEGFDGSRYAPPDGQPLPNTQRMRYDLDAFEQEAKLGPIVACNYFTSN</sequence>
<dbReference type="RefSeq" id="XP_007675055.1">
    <property type="nucleotide sequence ID" value="XM_007676865.1"/>
</dbReference>
<dbReference type="EMBL" id="KB445553">
    <property type="protein sequence ID" value="EMC98435.1"/>
    <property type="molecule type" value="Genomic_DNA"/>
</dbReference>
<dbReference type="Proteomes" id="UP000011761">
    <property type="component" value="Unassembled WGS sequence"/>
</dbReference>
<dbReference type="CDD" id="cd00866">
    <property type="entry name" value="PEBP_euk"/>
    <property type="match status" value="1"/>
</dbReference>
<evidence type="ECO:0008006" key="3">
    <source>
        <dbReference type="Google" id="ProtNLM"/>
    </source>
</evidence>
<gene>
    <name evidence="1" type="ORF">BAUCODRAFT_121305</name>
</gene>
<dbReference type="Gene3D" id="3.90.280.10">
    <property type="entry name" value="PEBP-like"/>
    <property type="match status" value="1"/>
</dbReference>
<accession>M2NHD2</accession>
<dbReference type="SUPFAM" id="SSF49777">
    <property type="entry name" value="PEBP-like"/>
    <property type="match status" value="1"/>
</dbReference>
<dbReference type="InterPro" id="IPR036610">
    <property type="entry name" value="PEBP-like_sf"/>
</dbReference>
<protein>
    <recommendedName>
        <fullName evidence="3">PEBP-like protein</fullName>
    </recommendedName>
</protein>
<dbReference type="PANTHER" id="PTHR11362:SF78">
    <property type="entry name" value="PROTEASE INHIBITOR"/>
    <property type="match status" value="1"/>
</dbReference>
<dbReference type="InterPro" id="IPR008914">
    <property type="entry name" value="PEBP"/>
</dbReference>
<dbReference type="InterPro" id="IPR035810">
    <property type="entry name" value="PEBP_euk"/>
</dbReference>
<keyword evidence="2" id="KW-1185">Reference proteome</keyword>
<dbReference type="HOGENOM" id="CLU_043994_7_0_1"/>
<reference evidence="1 2" key="1">
    <citation type="journal article" date="2012" name="PLoS Pathog.">
        <title>Diverse lifestyles and strategies of plant pathogenesis encoded in the genomes of eighteen Dothideomycetes fungi.</title>
        <authorList>
            <person name="Ohm R.A."/>
            <person name="Feau N."/>
            <person name="Henrissat B."/>
            <person name="Schoch C.L."/>
            <person name="Horwitz B.A."/>
            <person name="Barry K.W."/>
            <person name="Condon B.J."/>
            <person name="Copeland A.C."/>
            <person name="Dhillon B."/>
            <person name="Glaser F."/>
            <person name="Hesse C.N."/>
            <person name="Kosti I."/>
            <person name="LaButti K."/>
            <person name="Lindquist E.A."/>
            <person name="Lucas S."/>
            <person name="Salamov A.A."/>
            <person name="Bradshaw R.E."/>
            <person name="Ciuffetti L."/>
            <person name="Hamelin R.C."/>
            <person name="Kema G.H.J."/>
            <person name="Lawrence C."/>
            <person name="Scott J.A."/>
            <person name="Spatafora J.W."/>
            <person name="Turgeon B.G."/>
            <person name="de Wit P.J.G.M."/>
            <person name="Zhong S."/>
            <person name="Goodwin S.B."/>
            <person name="Grigoriev I.V."/>
        </authorList>
    </citation>
    <scope>NUCLEOTIDE SEQUENCE [LARGE SCALE GENOMIC DNA]</scope>
    <source>
        <strain evidence="1 2">UAMH 10762</strain>
    </source>
</reference>
<dbReference type="GO" id="GO:0046578">
    <property type="term" value="P:regulation of Ras protein signal transduction"/>
    <property type="evidence" value="ECO:0007669"/>
    <property type="project" value="TreeGrafter"/>
</dbReference>
<dbReference type="AlphaFoldDB" id="M2NHD2"/>